<evidence type="ECO:0000313" key="1">
    <source>
        <dbReference type="EMBL" id="RKT53661.1"/>
    </source>
</evidence>
<keyword evidence="2" id="KW-1185">Reference proteome</keyword>
<gene>
    <name evidence="1" type="ORF">C8E97_2240</name>
</gene>
<proteinExistence type="predicted"/>
<accession>A0A495VW49</accession>
<protein>
    <submittedName>
        <fullName evidence="1">Uncharacterized protein</fullName>
    </submittedName>
</protein>
<sequence>MSGVDRYHAVRGEDRWDLQEWLYGFDPDLRRWRWWDLSTLDGRVAYLWLDTRGEPVVPCEELYWAVFAAGAREVRVVPRLSSDSWQGQVSMGLLRGT</sequence>
<dbReference type="AlphaFoldDB" id="A0A495VW49"/>
<reference evidence="1 2" key="1">
    <citation type="submission" date="2018-10" db="EMBL/GenBank/DDBJ databases">
        <title>Sequencing the genomes of 1000 actinobacteria strains.</title>
        <authorList>
            <person name="Klenk H.-P."/>
        </authorList>
    </citation>
    <scope>NUCLEOTIDE SEQUENCE [LARGE SCALE GENOMIC DNA]</scope>
    <source>
        <strain evidence="1 2">DSM 43800</strain>
    </source>
</reference>
<name>A0A495VW49_9PSEU</name>
<comment type="caution">
    <text evidence="1">The sequence shown here is derived from an EMBL/GenBank/DDBJ whole genome shotgun (WGS) entry which is preliminary data.</text>
</comment>
<dbReference type="Proteomes" id="UP000282084">
    <property type="component" value="Unassembled WGS sequence"/>
</dbReference>
<dbReference type="EMBL" id="RBXO01000001">
    <property type="protein sequence ID" value="RKT53661.1"/>
    <property type="molecule type" value="Genomic_DNA"/>
</dbReference>
<organism evidence="1 2">
    <name type="scientific">Saccharothrix australiensis</name>
    <dbReference type="NCBI Taxonomy" id="2072"/>
    <lineage>
        <taxon>Bacteria</taxon>
        <taxon>Bacillati</taxon>
        <taxon>Actinomycetota</taxon>
        <taxon>Actinomycetes</taxon>
        <taxon>Pseudonocardiales</taxon>
        <taxon>Pseudonocardiaceae</taxon>
        <taxon>Saccharothrix</taxon>
    </lineage>
</organism>
<evidence type="ECO:0000313" key="2">
    <source>
        <dbReference type="Proteomes" id="UP000282084"/>
    </source>
</evidence>